<reference evidence="2 3" key="1">
    <citation type="submission" date="2019-07" db="EMBL/GenBank/DDBJ databases">
        <title>complete genome sequencing of Ornithinimicrobium sp. H23M54.</title>
        <authorList>
            <person name="Bae J.-W."/>
            <person name="Lee S.-Y."/>
        </authorList>
    </citation>
    <scope>NUCLEOTIDE SEQUENCE [LARGE SCALE GENOMIC DNA]</scope>
    <source>
        <strain evidence="2 3">H23M54</strain>
    </source>
</reference>
<accession>A0A516GA29</accession>
<name>A0A516GA29_9MICO</name>
<feature type="compositionally biased region" description="Low complexity" evidence="1">
    <location>
        <begin position="189"/>
        <end position="206"/>
    </location>
</feature>
<feature type="compositionally biased region" description="Basic and acidic residues" evidence="1">
    <location>
        <begin position="223"/>
        <end position="233"/>
    </location>
</feature>
<dbReference type="Proteomes" id="UP000315395">
    <property type="component" value="Chromosome"/>
</dbReference>
<evidence type="ECO:0000313" key="2">
    <source>
        <dbReference type="EMBL" id="QDO88384.1"/>
    </source>
</evidence>
<sequence>MPAVTLAAAAPAMAASPEPGLNGWVVISRGTTGWPFSTCRVRYDGYHDGAGYYNGTRLGLWVWDATSSQITTAPSLTIHLPYQVSWQTDTGNNGWSTPTSVGTDSEGFYLYRSTYSGSYSNGTGSDGLPEVVLNGRPHFVGTSNGSCPNNRRQKITRSVGINGETIAFTREVSFPSNVVYYEKVEPDAEANAESAATDTDTAAQTASPEDASPEVATTQPAAVEKEEVQFTVG</sequence>
<dbReference type="RefSeq" id="WP_143783062.1">
    <property type="nucleotide sequence ID" value="NZ_CP041616.1"/>
</dbReference>
<keyword evidence="3" id="KW-1185">Reference proteome</keyword>
<dbReference type="KEGG" id="orz:FNH13_08545"/>
<feature type="region of interest" description="Disordered" evidence="1">
    <location>
        <begin position="189"/>
        <end position="233"/>
    </location>
</feature>
<dbReference type="AlphaFoldDB" id="A0A516GA29"/>
<organism evidence="2 3">
    <name type="scientific">Ornithinimicrobium ciconiae</name>
    <dbReference type="NCBI Taxonomy" id="2594265"/>
    <lineage>
        <taxon>Bacteria</taxon>
        <taxon>Bacillati</taxon>
        <taxon>Actinomycetota</taxon>
        <taxon>Actinomycetes</taxon>
        <taxon>Micrococcales</taxon>
        <taxon>Ornithinimicrobiaceae</taxon>
        <taxon>Ornithinimicrobium</taxon>
    </lineage>
</organism>
<dbReference type="OrthoDB" id="10004013at2"/>
<protein>
    <submittedName>
        <fullName evidence="2">Uncharacterized protein</fullName>
    </submittedName>
</protein>
<evidence type="ECO:0000313" key="3">
    <source>
        <dbReference type="Proteomes" id="UP000315395"/>
    </source>
</evidence>
<dbReference type="EMBL" id="CP041616">
    <property type="protein sequence ID" value="QDO88384.1"/>
    <property type="molecule type" value="Genomic_DNA"/>
</dbReference>
<gene>
    <name evidence="2" type="ORF">FNH13_08545</name>
</gene>
<proteinExistence type="predicted"/>
<evidence type="ECO:0000256" key="1">
    <source>
        <dbReference type="SAM" id="MobiDB-lite"/>
    </source>
</evidence>